<proteinExistence type="predicted"/>
<name>A0A0N5AC33_9BILA</name>
<dbReference type="AlphaFoldDB" id="A0A0N5AC33"/>
<dbReference type="WBParaSite" id="SMUV_0000170901-mRNA-1">
    <property type="protein sequence ID" value="SMUV_0000170901-mRNA-1"/>
    <property type="gene ID" value="SMUV_0000170901"/>
</dbReference>
<protein>
    <submittedName>
        <fullName evidence="2">Uncharacterized protein</fullName>
    </submittedName>
</protein>
<evidence type="ECO:0000313" key="1">
    <source>
        <dbReference type="Proteomes" id="UP000046393"/>
    </source>
</evidence>
<evidence type="ECO:0000313" key="2">
    <source>
        <dbReference type="WBParaSite" id="SMUV_0000170901-mRNA-1"/>
    </source>
</evidence>
<organism evidence="1 2">
    <name type="scientific">Syphacia muris</name>
    <dbReference type="NCBI Taxonomy" id="451379"/>
    <lineage>
        <taxon>Eukaryota</taxon>
        <taxon>Metazoa</taxon>
        <taxon>Ecdysozoa</taxon>
        <taxon>Nematoda</taxon>
        <taxon>Chromadorea</taxon>
        <taxon>Rhabditida</taxon>
        <taxon>Spirurina</taxon>
        <taxon>Oxyuridomorpha</taxon>
        <taxon>Oxyuroidea</taxon>
        <taxon>Oxyuridae</taxon>
        <taxon>Syphacia</taxon>
    </lineage>
</organism>
<dbReference type="Proteomes" id="UP000046393">
    <property type="component" value="Unplaced"/>
</dbReference>
<accession>A0A0N5AC33</accession>
<reference evidence="2" key="1">
    <citation type="submission" date="2017-02" db="UniProtKB">
        <authorList>
            <consortium name="WormBaseParasite"/>
        </authorList>
    </citation>
    <scope>IDENTIFICATION</scope>
</reference>
<keyword evidence="1" id="KW-1185">Reference proteome</keyword>
<sequence>MSQLGTVTVKLDDDNDVTLTTSAKQCQRDSSGENNAEGYRDVRRELCQRCLRLILRKLSTYFIDRLNCLANFCCHLFIWLKLKLKL</sequence>